<keyword evidence="8" id="KW-1185">Reference proteome</keyword>
<accession>A0A7J9LBI8</accession>
<keyword evidence="2 6" id="KW-0812">Transmembrane</keyword>
<dbReference type="OrthoDB" id="432719at2759"/>
<evidence type="ECO:0000256" key="4">
    <source>
        <dbReference type="ARBA" id="ARBA00022989"/>
    </source>
</evidence>
<keyword evidence="4 6" id="KW-1133">Transmembrane helix</keyword>
<dbReference type="PANTHER" id="PTHR43520:SF22">
    <property type="entry name" value="COPPER-TRANSPORTING ATPASE PAA1, CHLOROPLASTIC"/>
    <property type="match status" value="1"/>
</dbReference>
<dbReference type="InterPro" id="IPR036412">
    <property type="entry name" value="HAD-like_sf"/>
</dbReference>
<dbReference type="GO" id="GO:0055070">
    <property type="term" value="P:copper ion homeostasis"/>
    <property type="evidence" value="ECO:0007669"/>
    <property type="project" value="TreeGrafter"/>
</dbReference>
<dbReference type="GO" id="GO:0005507">
    <property type="term" value="F:copper ion binding"/>
    <property type="evidence" value="ECO:0007669"/>
    <property type="project" value="TreeGrafter"/>
</dbReference>
<evidence type="ECO:0000256" key="1">
    <source>
        <dbReference type="ARBA" id="ARBA00004370"/>
    </source>
</evidence>
<evidence type="ECO:0008006" key="9">
    <source>
        <dbReference type="Google" id="ProtNLM"/>
    </source>
</evidence>
<dbReference type="InterPro" id="IPR023299">
    <property type="entry name" value="ATPase_P-typ_cyto_dom_N"/>
</dbReference>
<dbReference type="Gene3D" id="3.40.1110.10">
    <property type="entry name" value="Calcium-transporting ATPase, cytoplasmic domain N"/>
    <property type="match status" value="1"/>
</dbReference>
<evidence type="ECO:0000256" key="3">
    <source>
        <dbReference type="ARBA" id="ARBA00022967"/>
    </source>
</evidence>
<dbReference type="GO" id="GO:0043682">
    <property type="term" value="F:P-type divalent copper transporter activity"/>
    <property type="evidence" value="ECO:0007669"/>
    <property type="project" value="TreeGrafter"/>
</dbReference>
<evidence type="ECO:0000313" key="7">
    <source>
        <dbReference type="EMBL" id="MBA0856078.1"/>
    </source>
</evidence>
<dbReference type="Gene3D" id="3.40.50.1000">
    <property type="entry name" value="HAD superfamily/HAD-like"/>
    <property type="match status" value="1"/>
</dbReference>
<dbReference type="GO" id="GO:0016020">
    <property type="term" value="C:membrane"/>
    <property type="evidence" value="ECO:0007669"/>
    <property type="project" value="UniProtKB-SubCell"/>
</dbReference>
<dbReference type="PANTHER" id="PTHR43520">
    <property type="entry name" value="ATP7, ISOFORM B"/>
    <property type="match status" value="1"/>
</dbReference>
<name>A0A7J9LBI8_GOSSC</name>
<dbReference type="Proteomes" id="UP000593576">
    <property type="component" value="Unassembled WGS sequence"/>
</dbReference>
<protein>
    <recommendedName>
        <fullName evidence="9">HMA domain-containing protein</fullName>
    </recommendedName>
</protein>
<reference evidence="7 8" key="1">
    <citation type="journal article" date="2019" name="Genome Biol. Evol.">
        <title>Insights into the evolution of the New World diploid cottons (Gossypium, subgenus Houzingenia) based on genome sequencing.</title>
        <authorList>
            <person name="Grover C.E."/>
            <person name="Arick M.A. 2nd"/>
            <person name="Thrash A."/>
            <person name="Conover J.L."/>
            <person name="Sanders W.S."/>
            <person name="Peterson D.G."/>
            <person name="Frelichowski J.E."/>
            <person name="Scheffler J.A."/>
            <person name="Scheffler B.E."/>
            <person name="Wendel J.F."/>
        </authorList>
    </citation>
    <scope>NUCLEOTIDE SEQUENCE [LARGE SCALE GENOMIC DNA]</scope>
    <source>
        <strain evidence="7">1</strain>
        <tissue evidence="7">Leaf</tissue>
    </source>
</reference>
<dbReference type="InterPro" id="IPR023214">
    <property type="entry name" value="HAD_sf"/>
</dbReference>
<dbReference type="InterPro" id="IPR018303">
    <property type="entry name" value="ATPase_P-typ_P_site"/>
</dbReference>
<dbReference type="Gene3D" id="1.20.1110.10">
    <property type="entry name" value="Calcium-transporting ATPase, transmembrane domain"/>
    <property type="match status" value="1"/>
</dbReference>
<sequence>MGDIVRLVEEAQSREAPVQRLADKVAGHFTYGVMALSAATFMFWNLFGARIIPASIYQGSAVSLALQLSCSVLVVACPCALGLATPTAMLVGTSLGATRGLLLRGGNILEKFSMVNVIIFDKTGTLTIGRPVVTKVVTPSRMDHSDSRTDNFDGSSTLWLDRRYPWCKPQFKVAKQHFDGSWSEDDVLKLAAAVESNTIHPVGKAIVEAAQAVKSPNIKVVDGTFVEEPGSGAVAVIDDKTVSVGTLEWVQRHGVGDSLLLETDEELRNKSVVYVGVNNKLAGLIYFEDQIREDARHVVDSLHRQGISVYMLSGDKRSTAEYVASIVGIPKDK</sequence>
<dbReference type="Pfam" id="PF00702">
    <property type="entry name" value="Hydrolase"/>
    <property type="match status" value="1"/>
</dbReference>
<dbReference type="InterPro" id="IPR023298">
    <property type="entry name" value="ATPase_P-typ_TM_dom_sf"/>
</dbReference>
<comment type="subcellular location">
    <subcellularLocation>
        <location evidence="1">Membrane</location>
    </subcellularLocation>
</comment>
<dbReference type="GO" id="GO:0000166">
    <property type="term" value="F:nucleotide binding"/>
    <property type="evidence" value="ECO:0007669"/>
    <property type="project" value="InterPro"/>
</dbReference>
<keyword evidence="5 6" id="KW-0472">Membrane</keyword>
<proteinExistence type="predicted"/>
<evidence type="ECO:0000256" key="6">
    <source>
        <dbReference type="SAM" id="Phobius"/>
    </source>
</evidence>
<feature type="transmembrane region" description="Helical" evidence="6">
    <location>
        <begin position="61"/>
        <end position="84"/>
    </location>
</feature>
<gene>
    <name evidence="7" type="ORF">Goshw_022995</name>
</gene>
<dbReference type="SUPFAM" id="SSF81665">
    <property type="entry name" value="Calcium ATPase, transmembrane domain M"/>
    <property type="match status" value="1"/>
</dbReference>
<comment type="caution">
    <text evidence="7">The sequence shown here is derived from an EMBL/GenBank/DDBJ whole genome shotgun (WGS) entry which is preliminary data.</text>
</comment>
<evidence type="ECO:0000256" key="5">
    <source>
        <dbReference type="ARBA" id="ARBA00023136"/>
    </source>
</evidence>
<keyword evidence="3" id="KW-1278">Translocase</keyword>
<evidence type="ECO:0000313" key="8">
    <source>
        <dbReference type="Proteomes" id="UP000593576"/>
    </source>
</evidence>
<feature type="transmembrane region" description="Helical" evidence="6">
    <location>
        <begin position="29"/>
        <end position="49"/>
    </location>
</feature>
<feature type="non-terminal residue" evidence="7">
    <location>
        <position position="333"/>
    </location>
</feature>
<dbReference type="EMBL" id="JABFAF010000005">
    <property type="protein sequence ID" value="MBA0856078.1"/>
    <property type="molecule type" value="Genomic_DNA"/>
</dbReference>
<organism evidence="7 8">
    <name type="scientific">Gossypium schwendimanii</name>
    <name type="common">Cotton</name>
    <dbReference type="NCBI Taxonomy" id="34291"/>
    <lineage>
        <taxon>Eukaryota</taxon>
        <taxon>Viridiplantae</taxon>
        <taxon>Streptophyta</taxon>
        <taxon>Embryophyta</taxon>
        <taxon>Tracheophyta</taxon>
        <taxon>Spermatophyta</taxon>
        <taxon>Magnoliopsida</taxon>
        <taxon>eudicotyledons</taxon>
        <taxon>Gunneridae</taxon>
        <taxon>Pentapetalae</taxon>
        <taxon>rosids</taxon>
        <taxon>malvids</taxon>
        <taxon>Malvales</taxon>
        <taxon>Malvaceae</taxon>
        <taxon>Malvoideae</taxon>
        <taxon>Gossypium</taxon>
    </lineage>
</organism>
<dbReference type="SUPFAM" id="SSF56784">
    <property type="entry name" value="HAD-like"/>
    <property type="match status" value="1"/>
</dbReference>
<dbReference type="PROSITE" id="PS00154">
    <property type="entry name" value="ATPASE_E1_E2"/>
    <property type="match status" value="1"/>
</dbReference>
<evidence type="ECO:0000256" key="2">
    <source>
        <dbReference type="ARBA" id="ARBA00022692"/>
    </source>
</evidence>
<dbReference type="FunFam" id="3.40.1110.10:FF:000071">
    <property type="entry name" value="Copper-transporting ATPase PAA1 chloroplastic"/>
    <property type="match status" value="1"/>
</dbReference>
<dbReference type="AlphaFoldDB" id="A0A7J9LBI8"/>